<gene>
    <name evidence="1" type="ORF">NC653_009667</name>
</gene>
<comment type="caution">
    <text evidence="1">The sequence shown here is derived from an EMBL/GenBank/DDBJ whole genome shotgun (WGS) entry which is preliminary data.</text>
</comment>
<reference evidence="1" key="1">
    <citation type="journal article" date="2023" name="Mol. Ecol. Resour.">
        <title>Chromosome-level genome assembly of a triploid poplar Populus alba 'Berolinensis'.</title>
        <authorList>
            <person name="Chen S."/>
            <person name="Yu Y."/>
            <person name="Wang X."/>
            <person name="Wang S."/>
            <person name="Zhang T."/>
            <person name="Zhou Y."/>
            <person name="He R."/>
            <person name="Meng N."/>
            <person name="Wang Y."/>
            <person name="Liu W."/>
            <person name="Liu Z."/>
            <person name="Liu J."/>
            <person name="Guo Q."/>
            <person name="Huang H."/>
            <person name="Sederoff R.R."/>
            <person name="Wang G."/>
            <person name="Qu G."/>
            <person name="Chen S."/>
        </authorList>
    </citation>
    <scope>NUCLEOTIDE SEQUENCE</scope>
    <source>
        <strain evidence="1">SC-2020</strain>
    </source>
</reference>
<dbReference type="EMBL" id="JAQIZT010000003">
    <property type="protein sequence ID" value="KAJ7004906.1"/>
    <property type="molecule type" value="Genomic_DNA"/>
</dbReference>
<evidence type="ECO:0000313" key="1">
    <source>
        <dbReference type="EMBL" id="KAJ7004906.1"/>
    </source>
</evidence>
<sequence length="106" mass="11256">MLFAKAVRGLRDFVWAKDIWLHYPGGSIMPSFFGKGSIRRIFANCNVAFGDCESPLESKQSQLVSWSCPAYGIVGVNTDGSSLGNLGRSGDGGGSLNLLSFVPGLP</sequence>
<dbReference type="AlphaFoldDB" id="A0AAD6R9R0"/>
<name>A0AAD6R9R0_9ROSI</name>
<dbReference type="Proteomes" id="UP001164929">
    <property type="component" value="Chromosome 3"/>
</dbReference>
<proteinExistence type="predicted"/>
<keyword evidence="2" id="KW-1185">Reference proteome</keyword>
<accession>A0AAD6R9R0</accession>
<protein>
    <submittedName>
        <fullName evidence="1">Uncharacterized protein</fullName>
    </submittedName>
</protein>
<organism evidence="1 2">
    <name type="scientific">Populus alba x Populus x berolinensis</name>
    <dbReference type="NCBI Taxonomy" id="444605"/>
    <lineage>
        <taxon>Eukaryota</taxon>
        <taxon>Viridiplantae</taxon>
        <taxon>Streptophyta</taxon>
        <taxon>Embryophyta</taxon>
        <taxon>Tracheophyta</taxon>
        <taxon>Spermatophyta</taxon>
        <taxon>Magnoliopsida</taxon>
        <taxon>eudicotyledons</taxon>
        <taxon>Gunneridae</taxon>
        <taxon>Pentapetalae</taxon>
        <taxon>rosids</taxon>
        <taxon>fabids</taxon>
        <taxon>Malpighiales</taxon>
        <taxon>Salicaceae</taxon>
        <taxon>Saliceae</taxon>
        <taxon>Populus</taxon>
    </lineage>
</organism>
<evidence type="ECO:0000313" key="2">
    <source>
        <dbReference type="Proteomes" id="UP001164929"/>
    </source>
</evidence>